<feature type="region of interest" description="Disordered" evidence="6">
    <location>
        <begin position="70"/>
        <end position="108"/>
    </location>
</feature>
<keyword evidence="5 8" id="KW-0012">Acyltransferase</keyword>
<dbReference type="EMBL" id="JANUGQ010000005">
    <property type="protein sequence ID" value="MCS0635806.1"/>
    <property type="molecule type" value="Genomic_DNA"/>
</dbReference>
<proteinExistence type="predicted"/>
<comment type="caution">
    <text evidence="8">The sequence shown here is derived from an EMBL/GenBank/DDBJ whole genome shotgun (WGS) entry which is preliminary data.</text>
</comment>
<dbReference type="Proteomes" id="UP001431313">
    <property type="component" value="Unassembled WGS sequence"/>
</dbReference>
<evidence type="ECO:0000256" key="4">
    <source>
        <dbReference type="ARBA" id="ARBA00023098"/>
    </source>
</evidence>
<feature type="region of interest" description="Disordered" evidence="6">
    <location>
        <begin position="289"/>
        <end position="357"/>
    </location>
</feature>
<dbReference type="Pfam" id="PF01553">
    <property type="entry name" value="Acyltransferase"/>
    <property type="match status" value="1"/>
</dbReference>
<evidence type="ECO:0000313" key="8">
    <source>
        <dbReference type="EMBL" id="MCS0635806.1"/>
    </source>
</evidence>
<evidence type="ECO:0000256" key="6">
    <source>
        <dbReference type="SAM" id="MobiDB-lite"/>
    </source>
</evidence>
<evidence type="ECO:0000256" key="1">
    <source>
        <dbReference type="ARBA" id="ARBA00005189"/>
    </source>
</evidence>
<feature type="compositionally biased region" description="Low complexity" evidence="6">
    <location>
        <begin position="311"/>
        <end position="334"/>
    </location>
</feature>
<feature type="compositionally biased region" description="Pro residues" evidence="6">
    <location>
        <begin position="295"/>
        <end position="308"/>
    </location>
</feature>
<keyword evidence="3" id="KW-0808">Transferase</keyword>
<evidence type="ECO:0000313" key="9">
    <source>
        <dbReference type="Proteomes" id="UP001431313"/>
    </source>
</evidence>
<name>A0ABT2CGH4_9ACTN</name>
<comment type="pathway">
    <text evidence="1">Lipid metabolism.</text>
</comment>
<evidence type="ECO:0000256" key="2">
    <source>
        <dbReference type="ARBA" id="ARBA00022516"/>
    </source>
</evidence>
<keyword evidence="4" id="KW-0443">Lipid metabolism</keyword>
<keyword evidence="2" id="KW-0444">Lipid biosynthesis</keyword>
<dbReference type="SUPFAM" id="SSF69593">
    <property type="entry name" value="Glycerol-3-phosphate (1)-acyltransferase"/>
    <property type="match status" value="1"/>
</dbReference>
<sequence>MSLWAVEGPCTPRCATDTGARVPGTLAARRRAALLKTLLRALAAGDRLAEPAVLGRLAREVLDGLGVRLETRTETQPATPPEVPGTHPEMPVTATPPQARATHRRSPDGARLSLPGPVGTLVVANHVSWLDVIALLAVEPGLAPLAKREVGGWPLIGALARRLGVPFIDRDRPHRLPGAVAALAETLRSGRSVVVFPQATTWCAPAGGAFRPATFQAAIDAGAPVRPVSLDHLQDGRPSAVAAFLGDEDFTACLRRIAGARGLAVRVTVHPPLPATGTDRRALAVRARRPVHGTAPPPGHTGTEPPPLGRTGTPPVATGTPPVVTGTPPGATGTLSAAEPCPAPGRPLGAGIRSGVR</sequence>
<dbReference type="CDD" id="cd07989">
    <property type="entry name" value="LPLAT_AGPAT-like"/>
    <property type="match status" value="1"/>
</dbReference>
<protein>
    <submittedName>
        <fullName evidence="8">1-acyl-sn-glycerol-3-phosphate acyltransferase</fullName>
    </submittedName>
</protein>
<reference evidence="8" key="1">
    <citation type="submission" date="2022-08" db="EMBL/GenBank/DDBJ databases">
        <authorList>
            <person name="Somphong A."/>
            <person name="Phongsopitanun W."/>
        </authorList>
    </citation>
    <scope>NUCLEOTIDE SEQUENCE</scope>
    <source>
        <strain evidence="8">LP05-1</strain>
    </source>
</reference>
<accession>A0ABT2CGH4</accession>
<organism evidence="8 9">
    <name type="scientific">Streptomyces pyxinae</name>
    <dbReference type="NCBI Taxonomy" id="2970734"/>
    <lineage>
        <taxon>Bacteria</taxon>
        <taxon>Bacillati</taxon>
        <taxon>Actinomycetota</taxon>
        <taxon>Actinomycetes</taxon>
        <taxon>Kitasatosporales</taxon>
        <taxon>Streptomycetaceae</taxon>
        <taxon>Streptomyces</taxon>
    </lineage>
</organism>
<feature type="domain" description="Phospholipid/glycerol acyltransferase" evidence="7">
    <location>
        <begin position="120"/>
        <end position="233"/>
    </location>
</feature>
<evidence type="ECO:0000256" key="5">
    <source>
        <dbReference type="ARBA" id="ARBA00023315"/>
    </source>
</evidence>
<dbReference type="GO" id="GO:0016746">
    <property type="term" value="F:acyltransferase activity"/>
    <property type="evidence" value="ECO:0007669"/>
    <property type="project" value="UniProtKB-KW"/>
</dbReference>
<dbReference type="PANTHER" id="PTHR10434:SF64">
    <property type="entry name" value="1-ACYL-SN-GLYCEROL-3-PHOSPHATE ACYLTRANSFERASE-RELATED"/>
    <property type="match status" value="1"/>
</dbReference>
<evidence type="ECO:0000256" key="3">
    <source>
        <dbReference type="ARBA" id="ARBA00022679"/>
    </source>
</evidence>
<dbReference type="RefSeq" id="WP_258786695.1">
    <property type="nucleotide sequence ID" value="NZ_JANUGQ010000005.1"/>
</dbReference>
<keyword evidence="9" id="KW-1185">Reference proteome</keyword>
<dbReference type="InterPro" id="IPR002123">
    <property type="entry name" value="Plipid/glycerol_acylTrfase"/>
</dbReference>
<dbReference type="SMART" id="SM00563">
    <property type="entry name" value="PlsC"/>
    <property type="match status" value="1"/>
</dbReference>
<gene>
    <name evidence="8" type="ORF">NX801_09030</name>
</gene>
<dbReference type="PANTHER" id="PTHR10434">
    <property type="entry name" value="1-ACYL-SN-GLYCEROL-3-PHOSPHATE ACYLTRANSFERASE"/>
    <property type="match status" value="1"/>
</dbReference>
<evidence type="ECO:0000259" key="7">
    <source>
        <dbReference type="SMART" id="SM00563"/>
    </source>
</evidence>